<keyword evidence="3" id="KW-0677">Repeat</keyword>
<dbReference type="OrthoDB" id="3437960at2759"/>
<dbReference type="AlphaFoldDB" id="A0A067PPP4"/>
<dbReference type="PANTHER" id="PTHR16515">
    <property type="entry name" value="PR DOMAIN ZINC FINGER PROTEIN"/>
    <property type="match status" value="1"/>
</dbReference>
<evidence type="ECO:0000313" key="10">
    <source>
        <dbReference type="EMBL" id="KDQ53267.1"/>
    </source>
</evidence>
<feature type="region of interest" description="Disordered" evidence="8">
    <location>
        <begin position="18"/>
        <end position="130"/>
    </location>
</feature>
<gene>
    <name evidence="10" type="ORF">JAAARDRAFT_439465</name>
</gene>
<dbReference type="PROSITE" id="PS00028">
    <property type="entry name" value="ZINC_FINGER_C2H2_1"/>
    <property type="match status" value="1"/>
</dbReference>
<feature type="compositionally biased region" description="Polar residues" evidence="8">
    <location>
        <begin position="104"/>
        <end position="115"/>
    </location>
</feature>
<evidence type="ECO:0000313" key="11">
    <source>
        <dbReference type="Proteomes" id="UP000027265"/>
    </source>
</evidence>
<dbReference type="FunFam" id="3.30.160.60:FF:000100">
    <property type="entry name" value="Zinc finger 45-like"/>
    <property type="match status" value="1"/>
</dbReference>
<dbReference type="SMART" id="SM00355">
    <property type="entry name" value="ZnF_C2H2"/>
    <property type="match status" value="2"/>
</dbReference>
<keyword evidence="11" id="KW-1185">Reference proteome</keyword>
<feature type="domain" description="C2H2-type" evidence="9">
    <location>
        <begin position="173"/>
        <end position="200"/>
    </location>
</feature>
<dbReference type="PANTHER" id="PTHR16515:SF49">
    <property type="entry name" value="GASTRULA ZINC FINGER PROTEIN XLCGF49.1-LIKE-RELATED"/>
    <property type="match status" value="1"/>
</dbReference>
<dbReference type="SUPFAM" id="SSF57667">
    <property type="entry name" value="beta-beta-alpha zinc fingers"/>
    <property type="match status" value="1"/>
</dbReference>
<feature type="compositionally biased region" description="Polar residues" evidence="8">
    <location>
        <begin position="23"/>
        <end position="38"/>
    </location>
</feature>
<keyword evidence="5" id="KW-0862">Zinc</keyword>
<keyword evidence="2" id="KW-0479">Metal-binding</keyword>
<dbReference type="Gene3D" id="3.30.160.60">
    <property type="entry name" value="Classic Zinc Finger"/>
    <property type="match status" value="2"/>
</dbReference>
<dbReference type="GO" id="GO:0008270">
    <property type="term" value="F:zinc ion binding"/>
    <property type="evidence" value="ECO:0007669"/>
    <property type="project" value="UniProtKB-KW"/>
</dbReference>
<dbReference type="InterPro" id="IPR050331">
    <property type="entry name" value="Zinc_finger"/>
</dbReference>
<evidence type="ECO:0000256" key="1">
    <source>
        <dbReference type="ARBA" id="ARBA00004123"/>
    </source>
</evidence>
<accession>A0A067PPP4</accession>
<dbReference type="GO" id="GO:0005634">
    <property type="term" value="C:nucleus"/>
    <property type="evidence" value="ECO:0007669"/>
    <property type="project" value="UniProtKB-SubCell"/>
</dbReference>
<reference evidence="11" key="1">
    <citation type="journal article" date="2014" name="Proc. Natl. Acad. Sci. U.S.A.">
        <title>Extensive sampling of basidiomycete genomes demonstrates inadequacy of the white-rot/brown-rot paradigm for wood decay fungi.</title>
        <authorList>
            <person name="Riley R."/>
            <person name="Salamov A.A."/>
            <person name="Brown D.W."/>
            <person name="Nagy L.G."/>
            <person name="Floudas D."/>
            <person name="Held B.W."/>
            <person name="Levasseur A."/>
            <person name="Lombard V."/>
            <person name="Morin E."/>
            <person name="Otillar R."/>
            <person name="Lindquist E.A."/>
            <person name="Sun H."/>
            <person name="LaButti K.M."/>
            <person name="Schmutz J."/>
            <person name="Jabbour D."/>
            <person name="Luo H."/>
            <person name="Baker S.E."/>
            <person name="Pisabarro A.G."/>
            <person name="Walton J.D."/>
            <person name="Blanchette R.A."/>
            <person name="Henrissat B."/>
            <person name="Martin F."/>
            <person name="Cullen D."/>
            <person name="Hibbett D.S."/>
            <person name="Grigoriev I.V."/>
        </authorList>
    </citation>
    <scope>NUCLEOTIDE SEQUENCE [LARGE SCALE GENOMIC DNA]</scope>
    <source>
        <strain evidence="11">MUCL 33604</strain>
    </source>
</reference>
<keyword evidence="6" id="KW-0539">Nucleus</keyword>
<protein>
    <recommendedName>
        <fullName evidence="9">C2H2-type domain-containing protein</fullName>
    </recommendedName>
</protein>
<proteinExistence type="predicted"/>
<dbReference type="STRING" id="933084.A0A067PPP4"/>
<dbReference type="PROSITE" id="PS50157">
    <property type="entry name" value="ZINC_FINGER_C2H2_2"/>
    <property type="match status" value="1"/>
</dbReference>
<organism evidence="10 11">
    <name type="scientific">Jaapia argillacea MUCL 33604</name>
    <dbReference type="NCBI Taxonomy" id="933084"/>
    <lineage>
        <taxon>Eukaryota</taxon>
        <taxon>Fungi</taxon>
        <taxon>Dikarya</taxon>
        <taxon>Basidiomycota</taxon>
        <taxon>Agaricomycotina</taxon>
        <taxon>Agaricomycetes</taxon>
        <taxon>Agaricomycetidae</taxon>
        <taxon>Jaapiales</taxon>
        <taxon>Jaapiaceae</taxon>
        <taxon>Jaapia</taxon>
    </lineage>
</organism>
<dbReference type="Pfam" id="PF00096">
    <property type="entry name" value="zf-C2H2"/>
    <property type="match status" value="1"/>
</dbReference>
<dbReference type="GO" id="GO:0010468">
    <property type="term" value="P:regulation of gene expression"/>
    <property type="evidence" value="ECO:0007669"/>
    <property type="project" value="TreeGrafter"/>
</dbReference>
<dbReference type="InterPro" id="IPR013087">
    <property type="entry name" value="Znf_C2H2_type"/>
</dbReference>
<dbReference type="EMBL" id="KL197735">
    <property type="protein sequence ID" value="KDQ53267.1"/>
    <property type="molecule type" value="Genomic_DNA"/>
</dbReference>
<evidence type="ECO:0000256" key="2">
    <source>
        <dbReference type="ARBA" id="ARBA00022723"/>
    </source>
</evidence>
<evidence type="ECO:0000256" key="4">
    <source>
        <dbReference type="ARBA" id="ARBA00022771"/>
    </source>
</evidence>
<dbReference type="InParanoid" id="A0A067PPP4"/>
<dbReference type="HOGENOM" id="CLU_1161291_0_0_1"/>
<dbReference type="Proteomes" id="UP000027265">
    <property type="component" value="Unassembled WGS sequence"/>
</dbReference>
<dbReference type="InterPro" id="IPR036236">
    <property type="entry name" value="Znf_C2H2_sf"/>
</dbReference>
<name>A0A067PPP4_9AGAM</name>
<evidence type="ECO:0000256" key="5">
    <source>
        <dbReference type="ARBA" id="ARBA00022833"/>
    </source>
</evidence>
<evidence type="ECO:0000256" key="6">
    <source>
        <dbReference type="ARBA" id="ARBA00023242"/>
    </source>
</evidence>
<evidence type="ECO:0000259" key="9">
    <source>
        <dbReference type="PROSITE" id="PS50157"/>
    </source>
</evidence>
<evidence type="ECO:0000256" key="7">
    <source>
        <dbReference type="PROSITE-ProRule" id="PRU00042"/>
    </source>
</evidence>
<feature type="compositionally biased region" description="Basic and acidic residues" evidence="8">
    <location>
        <begin position="71"/>
        <end position="87"/>
    </location>
</feature>
<keyword evidence="4 7" id="KW-0863">Zinc-finger</keyword>
<comment type="subcellular location">
    <subcellularLocation>
        <location evidence="1">Nucleus</location>
    </subcellularLocation>
</comment>
<sequence length="239" mass="26459">MISRASTPDSVDEFFLDAVATDAPTTSRTKSTICSTQNHRNDGPSGHRTPKLPPSRANSRKPRRCSPYHITSHDVARGDHLNPRDESNGPYTPDPSTPCPDITPDTSTHSASPISHSPLVPQSPLPGDEILSVERTDPASDLPARSHSPYRELKFSLSLTSAAEARRKYPAKFSCTYCGRTFTRRDNLEVHLRAHKGVYPWTCPICEDKKFLQKSDLTRHLKKVHSYPSGTQNTTSSAQ</sequence>
<evidence type="ECO:0000256" key="8">
    <source>
        <dbReference type="SAM" id="MobiDB-lite"/>
    </source>
</evidence>
<evidence type="ECO:0000256" key="3">
    <source>
        <dbReference type="ARBA" id="ARBA00022737"/>
    </source>
</evidence>